<sequence length="391" mass="44477">MDMEASKLKDDIGADSSTAASHVTSRSSHPASTPPNSAAEAEISRIKSSARAKMEGSFTKLWDKICETVLECQNDTPKIAQKEVELEQARRDIQKLEERIRQQEEEIIRYRSQTLRSIDSTEISDRQISDELTNIYMGLSNWVEGLPEPAHGGCDWEAVFHFMACEGYQLSFNELIAYKQAADAQEELVKHVVFSILWANIFEPLLVGASEEQNSWLGELCSNMKLLQPEIDISGLGKWRSETFRACAKSQEYKQHLERRCIDSTYDLIKVLTEAGYCGDKTLRAKCQRFYAQIAKPVAEFATKLRCSPKEYRWAWEHHSGAVQKDVFQRLNLIDSKSHSQIMKDKFRGLDDDRVIGECLFTLFPTLYRVRGQNQPDIAICKGFIVVSISG</sequence>
<feature type="region of interest" description="Disordered" evidence="2">
    <location>
        <begin position="1"/>
        <end position="42"/>
    </location>
</feature>
<gene>
    <name evidence="3" type="ORF">PEBR_26371</name>
</gene>
<proteinExistence type="predicted"/>
<organism evidence="3 4">
    <name type="scientific">Penicillium brasilianum</name>
    <dbReference type="NCBI Taxonomy" id="104259"/>
    <lineage>
        <taxon>Eukaryota</taxon>
        <taxon>Fungi</taxon>
        <taxon>Dikarya</taxon>
        <taxon>Ascomycota</taxon>
        <taxon>Pezizomycotina</taxon>
        <taxon>Eurotiomycetes</taxon>
        <taxon>Eurotiomycetidae</taxon>
        <taxon>Eurotiales</taxon>
        <taxon>Aspergillaceae</taxon>
        <taxon>Penicillium</taxon>
    </lineage>
</organism>
<accession>A0A1S9RJ71</accession>
<evidence type="ECO:0000256" key="1">
    <source>
        <dbReference type="SAM" id="Coils"/>
    </source>
</evidence>
<feature type="coiled-coil region" evidence="1">
    <location>
        <begin position="79"/>
        <end position="113"/>
    </location>
</feature>
<dbReference type="Proteomes" id="UP000190744">
    <property type="component" value="Unassembled WGS sequence"/>
</dbReference>
<comment type="caution">
    <text evidence="3">The sequence shown here is derived from an EMBL/GenBank/DDBJ whole genome shotgun (WGS) entry which is preliminary data.</text>
</comment>
<evidence type="ECO:0000313" key="4">
    <source>
        <dbReference type="Proteomes" id="UP000190744"/>
    </source>
</evidence>
<evidence type="ECO:0000313" key="3">
    <source>
        <dbReference type="EMBL" id="OOQ85401.1"/>
    </source>
</evidence>
<dbReference type="AlphaFoldDB" id="A0A1S9RJ71"/>
<keyword evidence="1" id="KW-0175">Coiled coil</keyword>
<reference evidence="4" key="1">
    <citation type="submission" date="2015-09" db="EMBL/GenBank/DDBJ databases">
        <authorList>
            <person name="Fill T.P."/>
            <person name="Baretta J.F."/>
            <person name="de Almeida L.G."/>
            <person name="Rocha M."/>
            <person name="de Souza D.H."/>
            <person name="Malavazi I."/>
            <person name="Cerdeira L.T."/>
            <person name="Hong H."/>
            <person name="Samborskyy M."/>
            <person name="de Vasconcelos A.T."/>
            <person name="Leadlay P."/>
            <person name="Rodrigues-Filho E."/>
        </authorList>
    </citation>
    <scope>NUCLEOTIDE SEQUENCE [LARGE SCALE GENOMIC DNA]</scope>
    <source>
        <strain evidence="4">LaBioMMi 136</strain>
    </source>
</reference>
<feature type="compositionally biased region" description="Basic and acidic residues" evidence="2">
    <location>
        <begin position="1"/>
        <end position="12"/>
    </location>
</feature>
<name>A0A1S9RJ71_PENBI</name>
<protein>
    <submittedName>
        <fullName evidence="3">Uncharacterized protein</fullName>
    </submittedName>
</protein>
<dbReference type="EMBL" id="LJBN01000168">
    <property type="protein sequence ID" value="OOQ85401.1"/>
    <property type="molecule type" value="Genomic_DNA"/>
</dbReference>
<feature type="compositionally biased region" description="Polar residues" evidence="2">
    <location>
        <begin position="15"/>
        <end position="36"/>
    </location>
</feature>
<evidence type="ECO:0000256" key="2">
    <source>
        <dbReference type="SAM" id="MobiDB-lite"/>
    </source>
</evidence>